<keyword evidence="8 19" id="KW-0169">Cobalamin biosynthesis</keyword>
<evidence type="ECO:0000256" key="16">
    <source>
        <dbReference type="ARBA" id="ARBA00032853"/>
    </source>
</evidence>
<organism evidence="20 21">
    <name type="scientific">Ectobacillus funiculus</name>
    <dbReference type="NCBI Taxonomy" id="137993"/>
    <lineage>
        <taxon>Bacteria</taxon>
        <taxon>Bacillati</taxon>
        <taxon>Bacillota</taxon>
        <taxon>Bacilli</taxon>
        <taxon>Bacillales</taxon>
        <taxon>Bacillaceae</taxon>
        <taxon>Ectobacillus</taxon>
    </lineage>
</organism>
<dbReference type="Pfam" id="PF02654">
    <property type="entry name" value="CobS"/>
    <property type="match status" value="1"/>
</dbReference>
<dbReference type="GO" id="GO:0051073">
    <property type="term" value="F:adenosylcobinamide-GDP ribazoletransferase activity"/>
    <property type="evidence" value="ECO:0007669"/>
    <property type="project" value="UniProtKB-EC"/>
</dbReference>
<evidence type="ECO:0000256" key="10">
    <source>
        <dbReference type="ARBA" id="ARBA00022692"/>
    </source>
</evidence>
<evidence type="ECO:0000256" key="9">
    <source>
        <dbReference type="ARBA" id="ARBA00022679"/>
    </source>
</evidence>
<name>A0ABV5WC09_9BACI</name>
<evidence type="ECO:0000256" key="1">
    <source>
        <dbReference type="ARBA" id="ARBA00001946"/>
    </source>
</evidence>
<keyword evidence="10 19" id="KW-0812">Transmembrane</keyword>
<evidence type="ECO:0000256" key="12">
    <source>
        <dbReference type="ARBA" id="ARBA00022989"/>
    </source>
</evidence>
<dbReference type="Proteomes" id="UP001589609">
    <property type="component" value="Unassembled WGS sequence"/>
</dbReference>
<feature type="transmembrane region" description="Helical" evidence="19">
    <location>
        <begin position="195"/>
        <end position="213"/>
    </location>
</feature>
<keyword evidence="9 19" id="KW-0808">Transferase</keyword>
<evidence type="ECO:0000256" key="11">
    <source>
        <dbReference type="ARBA" id="ARBA00022842"/>
    </source>
</evidence>
<comment type="catalytic activity">
    <reaction evidence="18 19">
        <text>alpha-ribazole 5'-phosphate + adenosylcob(III)inamide-GDP = adenosylcob(III)alamin 5'-phosphate + GMP + H(+)</text>
        <dbReference type="Rhea" id="RHEA:23560"/>
        <dbReference type="ChEBI" id="CHEBI:15378"/>
        <dbReference type="ChEBI" id="CHEBI:57918"/>
        <dbReference type="ChEBI" id="CHEBI:58115"/>
        <dbReference type="ChEBI" id="CHEBI:60487"/>
        <dbReference type="ChEBI" id="CHEBI:60493"/>
        <dbReference type="EC" id="2.7.8.26"/>
    </reaction>
</comment>
<dbReference type="PANTHER" id="PTHR34148">
    <property type="entry name" value="ADENOSYLCOBINAMIDE-GDP RIBAZOLETRANSFERASE"/>
    <property type="match status" value="1"/>
</dbReference>
<reference evidence="20 21" key="1">
    <citation type="submission" date="2024-09" db="EMBL/GenBank/DDBJ databases">
        <authorList>
            <person name="Sun Q."/>
            <person name="Mori K."/>
        </authorList>
    </citation>
    <scope>NUCLEOTIDE SEQUENCE [LARGE SCALE GENOMIC DNA]</scope>
    <source>
        <strain evidence="20 21">JCM 11201</strain>
    </source>
</reference>
<evidence type="ECO:0000256" key="14">
    <source>
        <dbReference type="ARBA" id="ARBA00025228"/>
    </source>
</evidence>
<dbReference type="EC" id="2.7.8.26" evidence="5 19"/>
<sequence>MKAFLSALMFLTRIPVPYISVTDRDWKRSSIHFPFIGLIIGGLLYAEAMVLKQVFSPSVSVFFIILTWIWITGGLHIDGWMDLADGLGSNRSKERMLEIMKDSRVGAMGVIAAICLIGGKFIAAHDLFQENLFFVLIVSPLYARLVLIGAVKLWSYRKEGGLGAGLREAITLPILLFHFVWIAGITYVMLGTKGILLFLSTIVLGSGFTASIYRRLQVLTGDCYGAIVEWCEVTSLFLAIAIWRLFS</sequence>
<evidence type="ECO:0000256" key="15">
    <source>
        <dbReference type="ARBA" id="ARBA00032605"/>
    </source>
</evidence>
<dbReference type="InterPro" id="IPR003805">
    <property type="entry name" value="CobS"/>
</dbReference>
<keyword evidence="11 19" id="KW-0460">Magnesium</keyword>
<keyword evidence="13 19" id="KW-0472">Membrane</keyword>
<evidence type="ECO:0000256" key="2">
    <source>
        <dbReference type="ARBA" id="ARBA00004651"/>
    </source>
</evidence>
<evidence type="ECO:0000256" key="4">
    <source>
        <dbReference type="ARBA" id="ARBA00010561"/>
    </source>
</evidence>
<dbReference type="RefSeq" id="WP_379948356.1">
    <property type="nucleotide sequence ID" value="NZ_JBHMAF010000020.1"/>
</dbReference>
<feature type="transmembrane region" description="Helical" evidence="19">
    <location>
        <begin position="225"/>
        <end position="246"/>
    </location>
</feature>
<keyword evidence="21" id="KW-1185">Reference proteome</keyword>
<gene>
    <name evidence="19 20" type="primary">cobS</name>
    <name evidence="20" type="ORF">ACFFMS_06150</name>
</gene>
<dbReference type="HAMAP" id="MF_00719">
    <property type="entry name" value="CobS"/>
    <property type="match status" value="1"/>
</dbReference>
<dbReference type="EMBL" id="JBHMAF010000020">
    <property type="protein sequence ID" value="MFB9758118.1"/>
    <property type="molecule type" value="Genomic_DNA"/>
</dbReference>
<evidence type="ECO:0000256" key="18">
    <source>
        <dbReference type="ARBA" id="ARBA00049504"/>
    </source>
</evidence>
<comment type="catalytic activity">
    <reaction evidence="17 19">
        <text>alpha-ribazole + adenosylcob(III)inamide-GDP = adenosylcob(III)alamin + GMP + H(+)</text>
        <dbReference type="Rhea" id="RHEA:16049"/>
        <dbReference type="ChEBI" id="CHEBI:10329"/>
        <dbReference type="ChEBI" id="CHEBI:15378"/>
        <dbReference type="ChEBI" id="CHEBI:18408"/>
        <dbReference type="ChEBI" id="CHEBI:58115"/>
        <dbReference type="ChEBI" id="CHEBI:60487"/>
        <dbReference type="EC" id="2.7.8.26"/>
    </reaction>
</comment>
<evidence type="ECO:0000256" key="6">
    <source>
        <dbReference type="ARBA" id="ARBA00015850"/>
    </source>
</evidence>
<comment type="pathway">
    <text evidence="3 19">Cofactor biosynthesis; adenosylcobalamin biosynthesis; adenosylcobalamin from cob(II)yrinate a,c-diamide: step 7/7.</text>
</comment>
<evidence type="ECO:0000256" key="3">
    <source>
        <dbReference type="ARBA" id="ARBA00004663"/>
    </source>
</evidence>
<evidence type="ECO:0000256" key="17">
    <source>
        <dbReference type="ARBA" id="ARBA00048623"/>
    </source>
</evidence>
<comment type="caution">
    <text evidence="20">The sequence shown here is derived from an EMBL/GenBank/DDBJ whole genome shotgun (WGS) entry which is preliminary data.</text>
</comment>
<evidence type="ECO:0000313" key="20">
    <source>
        <dbReference type="EMBL" id="MFB9758118.1"/>
    </source>
</evidence>
<keyword evidence="7 19" id="KW-1003">Cell membrane</keyword>
<comment type="function">
    <text evidence="14 19">Joins adenosylcobinamide-GDP and alpha-ribazole to generate adenosylcobalamin (Ado-cobalamin). Also synthesizes adenosylcobalamin 5'-phosphate from adenosylcobinamide-GDP and alpha-ribazole 5'-phosphate.</text>
</comment>
<feature type="transmembrane region" description="Helical" evidence="19">
    <location>
        <begin position="131"/>
        <end position="150"/>
    </location>
</feature>
<keyword evidence="12 19" id="KW-1133">Transmembrane helix</keyword>
<evidence type="ECO:0000256" key="5">
    <source>
        <dbReference type="ARBA" id="ARBA00013200"/>
    </source>
</evidence>
<protein>
    <recommendedName>
        <fullName evidence="6 19">Adenosylcobinamide-GDP ribazoletransferase</fullName>
        <ecNumber evidence="5 19">2.7.8.26</ecNumber>
    </recommendedName>
    <alternativeName>
        <fullName evidence="16 19">Cobalamin synthase</fullName>
    </alternativeName>
    <alternativeName>
        <fullName evidence="15 19">Cobalamin-5'-phosphate synthase</fullName>
    </alternativeName>
</protein>
<evidence type="ECO:0000256" key="19">
    <source>
        <dbReference type="HAMAP-Rule" id="MF_00719"/>
    </source>
</evidence>
<dbReference type="NCBIfam" id="TIGR00317">
    <property type="entry name" value="cobS"/>
    <property type="match status" value="1"/>
</dbReference>
<dbReference type="PANTHER" id="PTHR34148:SF1">
    <property type="entry name" value="ADENOSYLCOBINAMIDE-GDP RIBAZOLETRANSFERASE"/>
    <property type="match status" value="1"/>
</dbReference>
<evidence type="ECO:0000256" key="13">
    <source>
        <dbReference type="ARBA" id="ARBA00023136"/>
    </source>
</evidence>
<evidence type="ECO:0000256" key="8">
    <source>
        <dbReference type="ARBA" id="ARBA00022573"/>
    </source>
</evidence>
<evidence type="ECO:0000313" key="21">
    <source>
        <dbReference type="Proteomes" id="UP001589609"/>
    </source>
</evidence>
<evidence type="ECO:0000256" key="7">
    <source>
        <dbReference type="ARBA" id="ARBA00022475"/>
    </source>
</evidence>
<feature type="transmembrane region" description="Helical" evidence="19">
    <location>
        <begin position="31"/>
        <end position="51"/>
    </location>
</feature>
<comment type="similarity">
    <text evidence="4 19">Belongs to the CobS family.</text>
</comment>
<feature type="transmembrane region" description="Helical" evidence="19">
    <location>
        <begin position="58"/>
        <end position="77"/>
    </location>
</feature>
<accession>A0ABV5WC09</accession>
<proteinExistence type="inferred from homology"/>
<feature type="transmembrane region" description="Helical" evidence="19">
    <location>
        <begin position="105"/>
        <end position="124"/>
    </location>
</feature>
<comment type="subcellular location">
    <subcellularLocation>
        <location evidence="2 19">Cell membrane</location>
        <topology evidence="2 19">Multi-pass membrane protein</topology>
    </subcellularLocation>
</comment>
<feature type="transmembrane region" description="Helical" evidence="19">
    <location>
        <begin position="170"/>
        <end position="188"/>
    </location>
</feature>
<comment type="cofactor">
    <cofactor evidence="1 19">
        <name>Mg(2+)</name>
        <dbReference type="ChEBI" id="CHEBI:18420"/>
    </cofactor>
</comment>